<feature type="transmembrane region" description="Helical" evidence="8">
    <location>
        <begin position="64"/>
        <end position="81"/>
    </location>
</feature>
<protein>
    <submittedName>
        <fullName evidence="10">MFS transporter</fullName>
    </submittedName>
</protein>
<dbReference type="InterPro" id="IPR020846">
    <property type="entry name" value="MFS_dom"/>
</dbReference>
<evidence type="ECO:0000256" key="7">
    <source>
        <dbReference type="ARBA" id="ARBA00023251"/>
    </source>
</evidence>
<dbReference type="Gene3D" id="1.20.1720.10">
    <property type="entry name" value="Multidrug resistance protein D"/>
    <property type="match status" value="1"/>
</dbReference>
<dbReference type="InterPro" id="IPR011701">
    <property type="entry name" value="MFS"/>
</dbReference>
<keyword evidence="3" id="KW-1003">Cell membrane</keyword>
<evidence type="ECO:0000256" key="3">
    <source>
        <dbReference type="ARBA" id="ARBA00022475"/>
    </source>
</evidence>
<feature type="transmembrane region" description="Helical" evidence="8">
    <location>
        <begin position="93"/>
        <end position="111"/>
    </location>
</feature>
<dbReference type="PROSITE" id="PS50850">
    <property type="entry name" value="MFS"/>
    <property type="match status" value="1"/>
</dbReference>
<feature type="transmembrane region" description="Helical" evidence="8">
    <location>
        <begin position="372"/>
        <end position="392"/>
    </location>
</feature>
<dbReference type="SUPFAM" id="SSF103473">
    <property type="entry name" value="MFS general substrate transporter"/>
    <property type="match status" value="1"/>
</dbReference>
<name>A0A7X1J9T3_9ACTN</name>
<dbReference type="PRINTS" id="PR01036">
    <property type="entry name" value="TCRTETB"/>
</dbReference>
<sequence>MTTSEDRVPGGTAVGAAPLANPKRWTALVFICLAQLMVVLDITIVNIALPEMQSDLGFSNENRQWVVTSYTLAFGSLLLLGGRIADYTGRKRAFLIALAGFAIASCLGGAAPNIEMLLTARALQGVFGALLAPTALSLISVNFTDQKERAKAFSIFGSIVASGAVIGLLLGGFLTEYLDWTWCMYVNAPIAVIAAFGVLYLGPEQRAAVRARFDIPGVLLVTSGLVAIVYACSEAESEGWGSGLVIGLFVTGAVLLAAFLAVEARSSHPLVPLRVIADRTRGSAYLAMAVGMVAMLGALFFLTFYLQLVKGYSPVETGLAFLPMPVGVGMFAGGISPKILPKAPPRAIMVPGMLIAATALFWLAMLEADSSYWGMVMPALFVLGVGMGLLIAPAVNYGTYKVADEDAGVASGSVNTAQQIGGSIGTALLSTLAADAAAEYIADHAAGAKSKALLQQGAMVEGFTTAFTWAGAIMACGAVVLAALMNTPKPQPGEAGHGSPMAHLG</sequence>
<dbReference type="Pfam" id="PF07690">
    <property type="entry name" value="MFS_1"/>
    <property type="match status" value="1"/>
</dbReference>
<evidence type="ECO:0000256" key="4">
    <source>
        <dbReference type="ARBA" id="ARBA00022692"/>
    </source>
</evidence>
<keyword evidence="6 8" id="KW-0472">Membrane</keyword>
<dbReference type="InterPro" id="IPR004638">
    <property type="entry name" value="EmrB-like"/>
</dbReference>
<reference evidence="10 11" key="1">
    <citation type="submission" date="2020-08" db="EMBL/GenBank/DDBJ databases">
        <title>Streptomyces sp. PSKA01 genome sequencing and assembly.</title>
        <authorList>
            <person name="Mandal S."/>
            <person name="Maiti P.K."/>
            <person name="Das P."/>
        </authorList>
    </citation>
    <scope>NUCLEOTIDE SEQUENCE [LARGE SCALE GENOMIC DNA]</scope>
    <source>
        <strain evidence="10 11">PSKA01</strain>
    </source>
</reference>
<keyword evidence="11" id="KW-1185">Reference proteome</keyword>
<evidence type="ECO:0000256" key="6">
    <source>
        <dbReference type="ARBA" id="ARBA00023136"/>
    </source>
</evidence>
<organism evidence="10 11">
    <name type="scientific">Streptomyces cupreus</name>
    <dbReference type="NCBI Taxonomy" id="2759956"/>
    <lineage>
        <taxon>Bacteria</taxon>
        <taxon>Bacillati</taxon>
        <taxon>Actinomycetota</taxon>
        <taxon>Actinomycetes</taxon>
        <taxon>Kitasatosporales</taxon>
        <taxon>Streptomycetaceae</taxon>
        <taxon>Streptomyces</taxon>
    </lineage>
</organism>
<evidence type="ECO:0000256" key="2">
    <source>
        <dbReference type="ARBA" id="ARBA00022448"/>
    </source>
</evidence>
<feature type="transmembrane region" description="Helical" evidence="8">
    <location>
        <begin position="153"/>
        <end position="174"/>
    </location>
</feature>
<gene>
    <name evidence="10" type="ORF">H4N64_33170</name>
</gene>
<keyword evidence="4 8" id="KW-0812">Transmembrane</keyword>
<accession>A0A7X1J9T3</accession>
<dbReference type="GO" id="GO:0022857">
    <property type="term" value="F:transmembrane transporter activity"/>
    <property type="evidence" value="ECO:0007669"/>
    <property type="project" value="InterPro"/>
</dbReference>
<dbReference type="InterPro" id="IPR036259">
    <property type="entry name" value="MFS_trans_sf"/>
</dbReference>
<dbReference type="PANTHER" id="PTHR42718">
    <property type="entry name" value="MAJOR FACILITATOR SUPERFAMILY MULTIDRUG TRANSPORTER MFSC"/>
    <property type="match status" value="1"/>
</dbReference>
<dbReference type="RefSeq" id="WP_186286223.1">
    <property type="nucleotide sequence ID" value="NZ_JACMSF010000048.1"/>
</dbReference>
<dbReference type="AlphaFoldDB" id="A0A7X1J9T3"/>
<feature type="transmembrane region" description="Helical" evidence="8">
    <location>
        <begin position="27"/>
        <end position="49"/>
    </location>
</feature>
<feature type="transmembrane region" description="Helical" evidence="8">
    <location>
        <begin position="347"/>
        <end position="366"/>
    </location>
</feature>
<feature type="transmembrane region" description="Helical" evidence="8">
    <location>
        <begin position="243"/>
        <end position="262"/>
    </location>
</feature>
<feature type="transmembrane region" description="Helical" evidence="8">
    <location>
        <begin position="466"/>
        <end position="485"/>
    </location>
</feature>
<keyword evidence="2" id="KW-0813">Transport</keyword>
<dbReference type="Gene3D" id="1.20.1250.20">
    <property type="entry name" value="MFS general substrate transporter like domains"/>
    <property type="match status" value="1"/>
</dbReference>
<feature type="transmembrane region" description="Helical" evidence="8">
    <location>
        <begin position="123"/>
        <end position="141"/>
    </location>
</feature>
<evidence type="ECO:0000256" key="5">
    <source>
        <dbReference type="ARBA" id="ARBA00022989"/>
    </source>
</evidence>
<feature type="transmembrane region" description="Helical" evidence="8">
    <location>
        <begin position="213"/>
        <end position="231"/>
    </location>
</feature>
<dbReference type="PANTHER" id="PTHR42718:SF46">
    <property type="entry name" value="BLR6921 PROTEIN"/>
    <property type="match status" value="1"/>
</dbReference>
<keyword evidence="7" id="KW-0046">Antibiotic resistance</keyword>
<evidence type="ECO:0000256" key="1">
    <source>
        <dbReference type="ARBA" id="ARBA00004651"/>
    </source>
</evidence>
<dbReference type="GO" id="GO:0046677">
    <property type="term" value="P:response to antibiotic"/>
    <property type="evidence" value="ECO:0007669"/>
    <property type="project" value="UniProtKB-KW"/>
</dbReference>
<feature type="transmembrane region" description="Helical" evidence="8">
    <location>
        <begin position="318"/>
        <end position="335"/>
    </location>
</feature>
<evidence type="ECO:0000313" key="11">
    <source>
        <dbReference type="Proteomes" id="UP000584670"/>
    </source>
</evidence>
<feature type="domain" description="Major facilitator superfamily (MFS) profile" evidence="9">
    <location>
        <begin position="27"/>
        <end position="489"/>
    </location>
</feature>
<comment type="subcellular location">
    <subcellularLocation>
        <location evidence="1">Cell membrane</location>
        <topology evidence="1">Multi-pass membrane protein</topology>
    </subcellularLocation>
</comment>
<evidence type="ECO:0000313" key="10">
    <source>
        <dbReference type="EMBL" id="MBC2906304.1"/>
    </source>
</evidence>
<evidence type="ECO:0000256" key="8">
    <source>
        <dbReference type="SAM" id="Phobius"/>
    </source>
</evidence>
<dbReference type="Proteomes" id="UP000584670">
    <property type="component" value="Unassembled WGS sequence"/>
</dbReference>
<dbReference type="GO" id="GO:0005886">
    <property type="term" value="C:plasma membrane"/>
    <property type="evidence" value="ECO:0007669"/>
    <property type="project" value="UniProtKB-SubCell"/>
</dbReference>
<dbReference type="EMBL" id="JACMSF010000048">
    <property type="protein sequence ID" value="MBC2906304.1"/>
    <property type="molecule type" value="Genomic_DNA"/>
</dbReference>
<keyword evidence="5 8" id="KW-1133">Transmembrane helix</keyword>
<dbReference type="CDD" id="cd17321">
    <property type="entry name" value="MFS_MMR_MDR_like"/>
    <property type="match status" value="1"/>
</dbReference>
<feature type="transmembrane region" description="Helical" evidence="8">
    <location>
        <begin position="283"/>
        <end position="306"/>
    </location>
</feature>
<evidence type="ECO:0000259" key="9">
    <source>
        <dbReference type="PROSITE" id="PS50850"/>
    </source>
</evidence>
<comment type="caution">
    <text evidence="10">The sequence shown here is derived from an EMBL/GenBank/DDBJ whole genome shotgun (WGS) entry which is preliminary data.</text>
</comment>
<dbReference type="NCBIfam" id="TIGR00711">
    <property type="entry name" value="efflux_EmrB"/>
    <property type="match status" value="1"/>
</dbReference>
<proteinExistence type="predicted"/>
<feature type="transmembrane region" description="Helical" evidence="8">
    <location>
        <begin position="180"/>
        <end position="201"/>
    </location>
</feature>